<name>A0AA94HCK6_9STAP</name>
<organism evidence="1 2">
    <name type="scientific">Salinicoccus halodurans</name>
    <dbReference type="NCBI Taxonomy" id="407035"/>
    <lineage>
        <taxon>Bacteria</taxon>
        <taxon>Bacillati</taxon>
        <taxon>Bacillota</taxon>
        <taxon>Bacilli</taxon>
        <taxon>Bacillales</taxon>
        <taxon>Staphylococcaceae</taxon>
        <taxon>Salinicoccus</taxon>
    </lineage>
</organism>
<comment type="caution">
    <text evidence="1">The sequence shown here is derived from an EMBL/GenBank/DDBJ whole genome shotgun (WGS) entry which is preliminary data.</text>
</comment>
<evidence type="ECO:0000313" key="2">
    <source>
        <dbReference type="Proteomes" id="UP000183090"/>
    </source>
</evidence>
<dbReference type="EMBL" id="FOTB01000001">
    <property type="protein sequence ID" value="SFK57569.1"/>
    <property type="molecule type" value="Genomic_DNA"/>
</dbReference>
<accession>A0AA94HCK6</accession>
<evidence type="ECO:0008006" key="3">
    <source>
        <dbReference type="Google" id="ProtNLM"/>
    </source>
</evidence>
<reference evidence="1 2" key="1">
    <citation type="submission" date="2016-10" db="EMBL/GenBank/DDBJ databases">
        <authorList>
            <person name="Varghese N."/>
            <person name="Submissions S."/>
        </authorList>
    </citation>
    <scope>NUCLEOTIDE SEQUENCE [LARGE SCALE GENOMIC DNA]</scope>
    <source>
        <strain evidence="1 2">CGMCC 1.6501</strain>
    </source>
</reference>
<dbReference type="Proteomes" id="UP000183090">
    <property type="component" value="Unassembled WGS sequence"/>
</dbReference>
<protein>
    <recommendedName>
        <fullName evidence="3">DUF2268 domain-containing protein</fullName>
    </recommendedName>
</protein>
<sequence length="242" mass="27908">MLQFRRGEDGQRLAKTLLNNAWIKYEANINMIRQWKPEKGRLEKYLEEIKELLGCREPVELVVIYFVGGFEGNPFVAPYDKNRSALCLPIETDVSEIVLYHELTHIVHHKMAGLKGEWERPIGTLILEEGLATRSSRHFVSNKKDESYIEFTQGWLASCQARKSDIIKEIIPYIKDSSAETIMKFTFGEGTQGFERESYYVGWEMVGTLLEKGVSFEEMANIPADQIPYNIEKACKDLVENF</sequence>
<gene>
    <name evidence="1" type="ORF">SAMN05216235_0536</name>
</gene>
<proteinExistence type="predicted"/>
<dbReference type="AlphaFoldDB" id="A0AA94HCK6"/>
<evidence type="ECO:0000313" key="1">
    <source>
        <dbReference type="EMBL" id="SFK57569.1"/>
    </source>
</evidence>